<feature type="domain" description="HTH araC/xylS-type" evidence="1">
    <location>
        <begin position="145"/>
        <end position="237"/>
    </location>
</feature>
<dbReference type="EMBL" id="CP139960">
    <property type="protein sequence ID" value="WQD38930.1"/>
    <property type="molecule type" value="Genomic_DNA"/>
</dbReference>
<dbReference type="Gene3D" id="1.10.10.60">
    <property type="entry name" value="Homeodomain-like"/>
    <property type="match status" value="1"/>
</dbReference>
<dbReference type="RefSeq" id="WP_114792521.1">
    <property type="nucleotide sequence ID" value="NZ_CP139960.1"/>
</dbReference>
<proteinExistence type="predicted"/>
<gene>
    <name evidence="2" type="ORF">U0035_02070</name>
</gene>
<evidence type="ECO:0000259" key="1">
    <source>
        <dbReference type="PROSITE" id="PS01124"/>
    </source>
</evidence>
<evidence type="ECO:0000313" key="3">
    <source>
        <dbReference type="Proteomes" id="UP001325680"/>
    </source>
</evidence>
<reference evidence="2 3" key="1">
    <citation type="submission" date="2023-12" db="EMBL/GenBank/DDBJ databases">
        <title>Genome sequencing and assembly of bacterial species from a model synthetic community.</title>
        <authorList>
            <person name="Hogle S.L."/>
        </authorList>
    </citation>
    <scope>NUCLEOTIDE SEQUENCE [LARGE SCALE GENOMIC DNA]</scope>
    <source>
        <strain evidence="2 3">HAMBI_3031</strain>
    </source>
</reference>
<organism evidence="2 3">
    <name type="scientific">Niabella yanshanensis</name>
    <dbReference type="NCBI Taxonomy" id="577386"/>
    <lineage>
        <taxon>Bacteria</taxon>
        <taxon>Pseudomonadati</taxon>
        <taxon>Bacteroidota</taxon>
        <taxon>Chitinophagia</taxon>
        <taxon>Chitinophagales</taxon>
        <taxon>Chitinophagaceae</taxon>
        <taxon>Niabella</taxon>
    </lineage>
</organism>
<evidence type="ECO:0000313" key="2">
    <source>
        <dbReference type="EMBL" id="WQD38930.1"/>
    </source>
</evidence>
<keyword evidence="3" id="KW-1185">Reference proteome</keyword>
<dbReference type="InterPro" id="IPR018060">
    <property type="entry name" value="HTH_AraC"/>
</dbReference>
<name>A0ABZ0W6M9_9BACT</name>
<sequence>MSSDLQFRLQRPDPSVAAFVESFWELRNLSNCDKEIVVLPDGRADLTFFRSSTDLFRIIRSGIETFPQQAILKSQTVMFAISFKLPAIEYLFGDSIAGILDYAQFLPTDFWGFNETILNDFDLFCQKATPYIQSLLPAEVDPRKEELFELLYSTKGDISVKTLSEKVYWSSRQINRYFNDRFGLSVKNYCNILRFRASFEHIKEGKLFPEQNFADQSHFIREVKKLSGVSPKELNKNQNGRFIQFSALGLK</sequence>
<dbReference type="Proteomes" id="UP001325680">
    <property type="component" value="Chromosome"/>
</dbReference>
<protein>
    <submittedName>
        <fullName evidence="2">AraC family transcriptional regulator</fullName>
    </submittedName>
</protein>
<dbReference type="PROSITE" id="PS01124">
    <property type="entry name" value="HTH_ARAC_FAMILY_2"/>
    <property type="match status" value="1"/>
</dbReference>
<accession>A0ABZ0W6M9</accession>
<dbReference type="SMART" id="SM00342">
    <property type="entry name" value="HTH_ARAC"/>
    <property type="match status" value="1"/>
</dbReference>